<name>A0ABY9TV03_9GAMM</name>
<dbReference type="RefSeq" id="WP_348391792.1">
    <property type="nucleotide sequence ID" value="NZ_CP134145.1"/>
</dbReference>
<dbReference type="PANTHER" id="PTHR20974">
    <property type="entry name" value="UPF0585 PROTEIN CG18661"/>
    <property type="match status" value="1"/>
</dbReference>
<evidence type="ECO:0000313" key="1">
    <source>
        <dbReference type="EMBL" id="WNC72676.1"/>
    </source>
</evidence>
<dbReference type="Gene3D" id="3.40.50.150">
    <property type="entry name" value="Vaccinia Virus protein VP39"/>
    <property type="match status" value="1"/>
</dbReference>
<dbReference type="Proteomes" id="UP001258994">
    <property type="component" value="Chromosome"/>
</dbReference>
<dbReference type="InterPro" id="IPR029063">
    <property type="entry name" value="SAM-dependent_MTases_sf"/>
</dbReference>
<proteinExistence type="predicted"/>
<dbReference type="SUPFAM" id="SSF53335">
    <property type="entry name" value="S-adenosyl-L-methionine-dependent methyltransferases"/>
    <property type="match status" value="1"/>
</dbReference>
<protein>
    <submittedName>
        <fullName evidence="1">DUF938 domain-containing protein</fullName>
    </submittedName>
</protein>
<dbReference type="EMBL" id="CP134145">
    <property type="protein sequence ID" value="WNC72676.1"/>
    <property type="molecule type" value="Genomic_DNA"/>
</dbReference>
<dbReference type="Pfam" id="PF06080">
    <property type="entry name" value="DUF938"/>
    <property type="match status" value="1"/>
</dbReference>
<evidence type="ECO:0000313" key="2">
    <source>
        <dbReference type="Proteomes" id="UP001258994"/>
    </source>
</evidence>
<organism evidence="1 2">
    <name type="scientific">Thalassotalea psychrophila</name>
    <dbReference type="NCBI Taxonomy" id="3065647"/>
    <lineage>
        <taxon>Bacteria</taxon>
        <taxon>Pseudomonadati</taxon>
        <taxon>Pseudomonadota</taxon>
        <taxon>Gammaproteobacteria</taxon>
        <taxon>Alteromonadales</taxon>
        <taxon>Colwelliaceae</taxon>
        <taxon>Thalassotalea</taxon>
    </lineage>
</organism>
<sequence>MPLINVENTLNYSPSCERNKDVIFEQLLPFLSSVRSVLEIGSYSGQHALHICPLVPNLTWQPSDQLDLLASLNKNIQLHNINNLKAALKLDVAIEDDWPLHTFDLIFSANTLHIMSWQHVVALFNNLPKCLNENSYLCIYGPFKYDGQYTSASNENFQQWLLDRDPVSGIRDFESINRLAESIDLKLIKDINMPANNQLLIWKKNNVC</sequence>
<dbReference type="InterPro" id="IPR010342">
    <property type="entry name" value="DUF938"/>
</dbReference>
<accession>A0ABY9TV03</accession>
<reference evidence="2" key="1">
    <citation type="submission" date="2023-09" db="EMBL/GenBank/DDBJ databases">
        <authorList>
            <person name="Li S."/>
            <person name="Li X."/>
            <person name="Zhang C."/>
            <person name="Zhao Z."/>
        </authorList>
    </citation>
    <scope>NUCLEOTIDE SEQUENCE [LARGE SCALE GENOMIC DNA]</scope>
    <source>
        <strain evidence="2">SQ149</strain>
    </source>
</reference>
<keyword evidence="2" id="KW-1185">Reference proteome</keyword>
<dbReference type="PANTHER" id="PTHR20974:SF0">
    <property type="entry name" value="UPF0585 PROTEIN CG18661"/>
    <property type="match status" value="1"/>
</dbReference>
<gene>
    <name evidence="1" type="ORF">RGQ13_01475</name>
</gene>